<accession>A0A501WUI5</accession>
<gene>
    <name evidence="2" type="ORF">FJM67_07045</name>
</gene>
<dbReference type="AlphaFoldDB" id="A0A501WUI5"/>
<evidence type="ECO:0000313" key="2">
    <source>
        <dbReference type="EMBL" id="TPE53403.1"/>
    </source>
</evidence>
<sequence length="392" mass="41868">MSTPHHDPIFTERFAEQSPQQGALSGVTVAVKDNLDVAGYHTRAGSLLLGHTPAKQDAEAVARLRAAGAELIGHTNMTELAYSGLGLNPHFGTPANPLFPDRIPGGSTSGGAVAVATGLADAALGTDTGGSLRIPAAFCGLVGFKPTQESVPSQGCVPLSTSLDSIGPMAKDVATCEQLWRVLSGSNQTAGQLNDLEFVVPSNFGLDQLDEAVATGFWQAIETLKQQGVEIQERPLAILEHYKKLPVWQFAAVESARHFAPLFDLNSEQLDPRVRRRIARAASVSPEEFAQTQQDRLAWIHSYTETQANTILLLPTVACLPPRFEQVSRDEDFDRLNLLCLRNTSLANVLDGCSLSLPLISHPGVGLLLTAVGKKDAELLALGAAWETLLTN</sequence>
<keyword evidence="3" id="KW-1185">Reference proteome</keyword>
<dbReference type="InterPro" id="IPR023631">
    <property type="entry name" value="Amidase_dom"/>
</dbReference>
<dbReference type="OrthoDB" id="8872210at2"/>
<name>A0A501WUI5_9GAMM</name>
<dbReference type="Pfam" id="PF01425">
    <property type="entry name" value="Amidase"/>
    <property type="match status" value="1"/>
</dbReference>
<protein>
    <submittedName>
        <fullName evidence="2">Amidase</fullName>
    </submittedName>
</protein>
<dbReference type="InterPro" id="IPR000120">
    <property type="entry name" value="Amidase"/>
</dbReference>
<dbReference type="PANTHER" id="PTHR11895">
    <property type="entry name" value="TRANSAMIDASE"/>
    <property type="match status" value="1"/>
</dbReference>
<dbReference type="SUPFAM" id="SSF75304">
    <property type="entry name" value="Amidase signature (AS) enzymes"/>
    <property type="match status" value="1"/>
</dbReference>
<dbReference type="Proteomes" id="UP000315901">
    <property type="component" value="Unassembled WGS sequence"/>
</dbReference>
<dbReference type="RefSeq" id="WP_140588078.1">
    <property type="nucleotide sequence ID" value="NZ_VFRR01000010.1"/>
</dbReference>
<evidence type="ECO:0000313" key="3">
    <source>
        <dbReference type="Proteomes" id="UP000315901"/>
    </source>
</evidence>
<reference evidence="2 3" key="1">
    <citation type="submission" date="2019-06" db="EMBL/GenBank/DDBJ databases">
        <title>A novel bacterium of genus Marinomonas, isolated from coastal sand.</title>
        <authorList>
            <person name="Huang H."/>
            <person name="Mo K."/>
            <person name="Hu Y."/>
        </authorList>
    </citation>
    <scope>NUCLEOTIDE SEQUENCE [LARGE SCALE GENOMIC DNA]</scope>
    <source>
        <strain evidence="2 3">HB171799</strain>
    </source>
</reference>
<comment type="caution">
    <text evidence="2">The sequence shown here is derived from an EMBL/GenBank/DDBJ whole genome shotgun (WGS) entry which is preliminary data.</text>
</comment>
<dbReference type="EMBL" id="VFRR01000010">
    <property type="protein sequence ID" value="TPE53403.1"/>
    <property type="molecule type" value="Genomic_DNA"/>
</dbReference>
<dbReference type="Gene3D" id="3.90.1300.10">
    <property type="entry name" value="Amidase signature (AS) domain"/>
    <property type="match status" value="1"/>
</dbReference>
<dbReference type="GO" id="GO:0003824">
    <property type="term" value="F:catalytic activity"/>
    <property type="evidence" value="ECO:0007669"/>
    <property type="project" value="InterPro"/>
</dbReference>
<feature type="domain" description="Amidase" evidence="1">
    <location>
        <begin position="18"/>
        <end position="380"/>
    </location>
</feature>
<organism evidence="2 3">
    <name type="scientific">Maribrevibacterium harenarium</name>
    <dbReference type="NCBI Taxonomy" id="2589817"/>
    <lineage>
        <taxon>Bacteria</taxon>
        <taxon>Pseudomonadati</taxon>
        <taxon>Pseudomonadota</taxon>
        <taxon>Gammaproteobacteria</taxon>
        <taxon>Oceanospirillales</taxon>
        <taxon>Oceanospirillaceae</taxon>
        <taxon>Maribrevibacterium</taxon>
    </lineage>
</organism>
<proteinExistence type="predicted"/>
<dbReference type="InterPro" id="IPR036928">
    <property type="entry name" value="AS_sf"/>
</dbReference>
<dbReference type="PANTHER" id="PTHR11895:SF176">
    <property type="entry name" value="AMIDASE AMID-RELATED"/>
    <property type="match status" value="1"/>
</dbReference>
<evidence type="ECO:0000259" key="1">
    <source>
        <dbReference type="Pfam" id="PF01425"/>
    </source>
</evidence>